<dbReference type="EMBL" id="MN968832">
    <property type="protein sequence ID" value="QLM02146.1"/>
    <property type="molecule type" value="mRNA"/>
</dbReference>
<dbReference type="PANTHER" id="PTHR11362">
    <property type="entry name" value="PHOSPHATIDYLETHANOLAMINE-BINDING PROTEIN"/>
    <property type="match status" value="1"/>
</dbReference>
<dbReference type="SUPFAM" id="SSF49777">
    <property type="entry name" value="PEBP-like"/>
    <property type="match status" value="1"/>
</dbReference>
<proteinExistence type="evidence at transcript level"/>
<dbReference type="Gene3D" id="3.90.280.10">
    <property type="entry name" value="PEBP-like"/>
    <property type="match status" value="1"/>
</dbReference>
<evidence type="ECO:0000313" key="1">
    <source>
        <dbReference type="EMBL" id="QLM02146.1"/>
    </source>
</evidence>
<protein>
    <submittedName>
        <fullName evidence="1">Flowering locus T 2A_2</fullName>
    </submittedName>
</protein>
<sequence>MNREREPLIVGRVIGDVLDPFTRSVSLRVAYSSREVTNGFELKPSAVVDPPRVEVGGDDLRTSYTLVSHRYPSNDRSNVW</sequence>
<name>A0A7D6JLK7_9ASPA</name>
<accession>A0A7D6JLK7</accession>
<reference evidence="1" key="1">
    <citation type="journal article" date="2020" name="Front. Plant Sci.">
        <title>Evolution and Expression of Reproductive Transition Regulatory Genes FT/TFL1 With Emphasis in Selected Neotropical Orchids.</title>
        <authorList>
            <person name="Ospina-Zapata D.A."/>
            <person name="Madrigal Y."/>
            <person name="Alzate J.F."/>
            <person name="Pabon-Mora N."/>
        </authorList>
    </citation>
    <scope>NUCLEOTIDE SEQUENCE</scope>
    <source>
        <tissue evidence="1">Leaves</tissue>
    </source>
</reference>
<dbReference type="InterPro" id="IPR036610">
    <property type="entry name" value="PEBP-like_sf"/>
</dbReference>
<dbReference type="InterPro" id="IPR035810">
    <property type="entry name" value="PEBP_euk"/>
</dbReference>
<organism evidence="1">
    <name type="scientific">Gomphichis scaposa</name>
    <dbReference type="NCBI Taxonomy" id="2727412"/>
    <lineage>
        <taxon>Eukaryota</taxon>
        <taxon>Viridiplantae</taxon>
        <taxon>Streptophyta</taxon>
        <taxon>Embryophyta</taxon>
        <taxon>Tracheophyta</taxon>
        <taxon>Spermatophyta</taxon>
        <taxon>Magnoliopsida</taxon>
        <taxon>Liliopsida</taxon>
        <taxon>Asparagales</taxon>
        <taxon>Orchidaceae</taxon>
        <taxon>Orchidoideae</taxon>
        <taxon>Cranichideae</taxon>
        <taxon>Cranichidinae</taxon>
        <taxon>Gomphichis</taxon>
    </lineage>
</organism>
<dbReference type="AlphaFoldDB" id="A0A7D6JLK7"/>
<dbReference type="PANTHER" id="PTHR11362:SF9">
    <property type="entry name" value="PROTEIN FLOWERING LOCUS T-RELATED"/>
    <property type="match status" value="1"/>
</dbReference>